<dbReference type="SUPFAM" id="SSF52540">
    <property type="entry name" value="P-loop containing nucleoside triphosphate hydrolases"/>
    <property type="match status" value="2"/>
</dbReference>
<dbReference type="InterPro" id="IPR031248">
    <property type="entry name" value="RNF213"/>
</dbReference>
<evidence type="ECO:0000313" key="9">
    <source>
        <dbReference type="EMBL" id="RIA89917.1"/>
    </source>
</evidence>
<feature type="compositionally biased region" description="Basic and acidic residues" evidence="7">
    <location>
        <begin position="344"/>
        <end position="356"/>
    </location>
</feature>
<dbReference type="GO" id="GO:0005737">
    <property type="term" value="C:cytoplasm"/>
    <property type="evidence" value="ECO:0007669"/>
    <property type="project" value="UniProtKB-SubCell"/>
</dbReference>
<feature type="compositionally biased region" description="Basic and acidic residues" evidence="7">
    <location>
        <begin position="542"/>
        <end position="552"/>
    </location>
</feature>
<evidence type="ECO:0000313" key="10">
    <source>
        <dbReference type="Proteomes" id="UP000265703"/>
    </source>
</evidence>
<evidence type="ECO:0000256" key="6">
    <source>
        <dbReference type="ARBA" id="ARBA00022859"/>
    </source>
</evidence>
<dbReference type="GO" id="GO:0004842">
    <property type="term" value="F:ubiquitin-protein transferase activity"/>
    <property type="evidence" value="ECO:0007669"/>
    <property type="project" value="InterPro"/>
</dbReference>
<comment type="caution">
    <text evidence="9">The sequence shown here is derived from an EMBL/GenBank/DDBJ whole genome shotgun (WGS) entry which is preliminary data.</text>
</comment>
<keyword evidence="3" id="KW-0479">Metal-binding</keyword>
<reference evidence="9 10" key="1">
    <citation type="submission" date="2018-06" db="EMBL/GenBank/DDBJ databases">
        <title>Comparative genomics reveals the genomic features of Rhizophagus irregularis, R. cerebriforme, R. diaphanum and Gigaspora rosea, and their symbiotic lifestyle signature.</title>
        <authorList>
            <person name="Morin E."/>
            <person name="San Clemente H."/>
            <person name="Chen E.C.H."/>
            <person name="De La Providencia I."/>
            <person name="Hainaut M."/>
            <person name="Kuo A."/>
            <person name="Kohler A."/>
            <person name="Murat C."/>
            <person name="Tang N."/>
            <person name="Roy S."/>
            <person name="Loubradou J."/>
            <person name="Henrissat B."/>
            <person name="Grigoriev I.V."/>
            <person name="Corradi N."/>
            <person name="Roux C."/>
            <person name="Martin F.M."/>
        </authorList>
    </citation>
    <scope>NUCLEOTIDE SEQUENCE [LARGE SCALE GENOMIC DNA]</scope>
    <source>
        <strain evidence="9 10">DAOM 227022</strain>
    </source>
</reference>
<evidence type="ECO:0000256" key="4">
    <source>
        <dbReference type="ARBA" id="ARBA00022771"/>
    </source>
</evidence>
<evidence type="ECO:0000256" key="5">
    <source>
        <dbReference type="ARBA" id="ARBA00022833"/>
    </source>
</evidence>
<dbReference type="InterPro" id="IPR003593">
    <property type="entry name" value="AAA+_ATPase"/>
</dbReference>
<evidence type="ECO:0000256" key="2">
    <source>
        <dbReference type="ARBA" id="ARBA00022490"/>
    </source>
</evidence>
<feature type="compositionally biased region" description="Basic and acidic residues" evidence="7">
    <location>
        <begin position="473"/>
        <end position="487"/>
    </location>
</feature>
<feature type="compositionally biased region" description="Low complexity" evidence="7">
    <location>
        <begin position="5038"/>
        <end position="5048"/>
    </location>
</feature>
<protein>
    <recommendedName>
        <fullName evidence="8">RZ-type domain-containing protein</fullName>
    </recommendedName>
</protein>
<feature type="compositionally biased region" description="Basic and acidic residues" evidence="7">
    <location>
        <begin position="515"/>
        <end position="532"/>
    </location>
</feature>
<keyword evidence="4" id="KW-0863">Zinc-finger</keyword>
<evidence type="ECO:0000256" key="7">
    <source>
        <dbReference type="SAM" id="MobiDB-lite"/>
    </source>
</evidence>
<feature type="region of interest" description="Disordered" evidence="7">
    <location>
        <begin position="71"/>
        <end position="90"/>
    </location>
</feature>
<dbReference type="STRING" id="658196.A0A397T1G4"/>
<dbReference type="PANTHER" id="PTHR22605:SF1">
    <property type="entry name" value="RZ-TYPE DOMAIN-CONTAINING PROTEIN"/>
    <property type="match status" value="1"/>
</dbReference>
<feature type="region of interest" description="Disordered" evidence="7">
    <location>
        <begin position="5019"/>
        <end position="5062"/>
    </location>
</feature>
<feature type="compositionally biased region" description="Basic and acidic residues" evidence="7">
    <location>
        <begin position="319"/>
        <end position="334"/>
    </location>
</feature>
<feature type="compositionally biased region" description="Acidic residues" evidence="7">
    <location>
        <begin position="156"/>
        <end position="166"/>
    </location>
</feature>
<dbReference type="SMART" id="SM00382">
    <property type="entry name" value="AAA"/>
    <property type="match status" value="2"/>
</dbReference>
<feature type="compositionally biased region" description="Acidic residues" evidence="7">
    <location>
        <begin position="308"/>
        <end position="318"/>
    </location>
</feature>
<evidence type="ECO:0000256" key="1">
    <source>
        <dbReference type="ARBA" id="ARBA00004496"/>
    </source>
</evidence>
<dbReference type="GO" id="GO:0008270">
    <property type="term" value="F:zinc ion binding"/>
    <property type="evidence" value="ECO:0007669"/>
    <property type="project" value="UniProtKB-KW"/>
</dbReference>
<dbReference type="GO" id="GO:0002376">
    <property type="term" value="P:immune system process"/>
    <property type="evidence" value="ECO:0007669"/>
    <property type="project" value="UniProtKB-KW"/>
</dbReference>
<keyword evidence="2" id="KW-0963">Cytoplasm</keyword>
<feature type="region of interest" description="Disordered" evidence="7">
    <location>
        <begin position="149"/>
        <end position="237"/>
    </location>
</feature>
<feature type="compositionally biased region" description="Acidic residues" evidence="7">
    <location>
        <begin position="503"/>
        <end position="514"/>
    </location>
</feature>
<keyword evidence="5" id="KW-0862">Zinc</keyword>
<feature type="compositionally biased region" description="Polar residues" evidence="7">
    <location>
        <begin position="557"/>
        <end position="566"/>
    </location>
</feature>
<sequence length="5062" mass="587188">MEQGTNIINDDESISNSEEESSKNLPLQGSHTDARGKVVAETEVEDTVTDEYSIGTAKIIVDDTIHNNLSSETSDIDEQSYTSNLNRQRNDNSTLELKGTENVKSLKREKNIDDFNVSPAADHELSSQSGNDFTNTGQSDEKLYRNLSSDQKVIDDQENSDQETENDESRRDLSELFENVRPEHQTVVPKSRYNEDTLDYDNQRHSPELFNTEGYTDFNRKGQNPSSSSENLHDFGINTKSDHYTINKSKKSDMIYDNNFGDFQDKNNYYEEDNFPSSGYNRINKKKEISKSGRGAGNQKKMEKSDGENDNDENDEYDENMRDSHDEYKDDELSSSRYNRINKKKDISKSGRDISKSGRGARNQKKIETSDGENDNDENDEYDENMRGSNDDDKDDEFPSSGYNRINKKKDISKSGRGARNQKKIETSDGENDNDENDEYDENMRDSHDDDELSSSRYNRINKEEEDELYYSEQRDEHPNEEFEKQFSKSGRGARNQKKLETSDGENDNIENDDHDNNIRDFHEGYKEDDIPSSKYNRINKRKESEGPRDENIYYPKNQNSQSSSTDIRESSMDNYSNNNKRRNRKTDLGSQSSNNYKWMPNMINKWIPSSNKDEDIIKATVLFHVHLPEKIEDVGKPVVLGNVNELGKWVDPIVKLHQPYPQNSTYWQSDPVIISISSIKGEIHYKYAVQTTKYTMFGKKEENILFEGNGDRDNRTLNIERNDQFDIWKSNHTLRLYRIYDFAFVDYIYNSVKANNLKDKVMEFQHLLALHEITINASNLNFIASRIDNRLKREKRLFLCLLLGYYTARWPGSFYELQNNFPSGLLLKSFEGYKQEILPSNTRDQMYNAIITLIQHNAFQMQFDWLIVFTIAAEVDPNYTFIDRLNSLKYSDDNLTKFIKRIENIRPYIEAIESETYIKIAKWLIQFCNDMDHLFKLWNDVLLHNNDLDKSIFECLIERIRECISHDDAVTLEYHFNRLPMGYRYDISEVFRSQTLFLLEGSNRKWTKENIIAIKNLLRDEGLQWYKEEVIQSLELISLSNTLELLNIFPELLDDWFHSEFSDTKKEIPRICITWFKNLLTKLDTNTSTDNRKENSIVFSIFLQLERIYPLLGHRKNIWQNLTTLAIERIRLCTESRIFGATKFLTQIKDDNVKALFLDMVKEMLNKTVQQPDDQLINKIFTICDCNRKILEVPNSMSENILYHIMTRLQSQSSDSNPSEHHLNILEASKFWNIILRATGNVAELHSNPFVQRVKMYINELGVLLREKTIDIQLLQQLLEHSNEKLFRHFDAAVSKKNAIISRDEIEELRKLCANFQIQLDVLFKFYNGFCPAPQVTDVDDYIQDAKQIMQNSNKVMLKEVMSSDYWTFHENNLDSAKLCYKFNKSRSFRNIFEDCFQEDVAATKVEYIAQKLIPAVFERYDTICKQFKEWEKLKCSEASLFWKNVTDVDAELDLMESYRGNKSPKFVQTLNHLSKIPHWIERLEELETVLELFEIQSNNDDWPKKSIRELKDNSIKLSQINNFFNRLDKNLCNINQECWKLIKELSNADEFIGFLKEIAEHDIKNLINGVDDHSDERLIQEDTVSSLIQVKQFLLPLMNKNKTEDIASFLGSLSNVLKKNSTLGQKIALCNSSNMALRNMYKNISNRGEVTKEKIKNAVRNGSYTFRRDKKEDKCSVSLKYVSKTSKSEVTMTYDINEILDLRGRALLIAKPKISGNDIIDDNDEEMSKNLMDEFVIQVDIAQEIINIVSMLMQLGHFDYRFFKNELQGTDKMRDYLTSSKNELKKWQTIVDRAQEQCYYLTFFPARHILAFYDYFTSEELDEENEGECKTLIRFVNSKAKLPSRKDIQGISRGSKDYFKILCEIGNELERIFRDIPKQSRRLKAAGQRVISDQVKKGKLFIAACADKTRVPNIIMSLYANHGYYPEPWQLLICTSSTTMEELTIFIKRSFFASNNGYENHLFCIANLELLDFELQYDLVNQIRSMRDQKDYLLALICCRVNGMHHHILDQFSSDVHVTNGLNNDAMRGIYRELCQNVIRVSSDLSGQGKTEWIRENSFNKKKIPRSFLISDGMEFGRLVRQFKECKLRPVESLHINIVSADYPEDVNMFLFELLTLGIVSTNINIACLPSSETPTNIFIEIASTTEQHLLNSLPMTGYLLFNHMTWNIKNLKASQEIESPIQVTCNYLNLLDRNEIDTKEILFKTNEAIKEPLPVERCQNLLEKYFFNKNNKDISSFRFVEIFVNVLADQLVRFSSSQFFTVYNLKLMVKETNIRNLILRTLMDGSKDFATRSIKTKTAQLESMAAEDDENARLGTIVQWDDSNHLIVFFNSQAPDTISALYRDRTKVHENVKILLKSQIIEDPKKWELDDYNSMSADDLFVKLEYLARRSTEKLDLPEYALSGDNLIKMALILLRARANIPVIVCGEAGCGKTSLIAYLAMMVEVQFQALNLHAGIDENTIMTFMNDSLEKAEKGEIWLFFDEINTCNHIGLLADLISHRMLNGKPIHPNIRLFSACNPYRLRTKAQSEAGLTIKVKKYEERSNLVYQVKPLPDQILDYVWDYGILKPNDEYKYIQIMVEKELKSLAHPVFAELLFASQNFIRKIEEPYSVSLRDVKRAITLVKFFHDSLQNRPVYKKGHVYPRTGNPTIRTRSYVLALSLCYHSRLYEQDLRKRYRREMGQILQNHNGEHMFATIIREEQEDYINRMQCPPNTANNEALLENVLVMIVCILTRIPLFLIGAPGSSKSLAIRLISSNLRGSDSNDRYFRKLPQIYLIPHQGSSSSTSDGIIKVFDKANKYQETTSKQFPVISVVLLDEVGLAETSPENPLKVLHSLLEPSYPATGPTVSVIGISNWRLDNSKSSRALLVQRPQFDLDDLVDTAKRLLNTRVIGSGQRGALKPLASAYSNYEKNGQALPNFHGLRDYYALVKRLSLYEMTPENIQMALARNFGGTEDNVKLCEKYFGNVLKMFNNHKPWFYKPIPIERLIDTNLDDSDARHLMVIGKSDSVVNLLTYQLRRKKLDPVVILGSQFPDDREDYSYGVLRRIMMCVEAGRPLILTDLEMIYGSLYDLWNQNYIVVGSKDNVKYFTRVALGAYANPMLYVSPNFKCILVMDEKNLASADPPLLNRFEKQKMSINDTLNNSQKLLVENLSDWARKMSTLIGVNPATQSRNKFTQKDLFIGFDKDETLQSLIIDITKNNPEAEEDEILEKCKECLIATASSDGIIRAERSALERDEVDRWKHVYFQQQHHDSLYDYFANQENALDDPNGHLVIINTFSNINTDVKYCLQELVNCQVDKLSIFKTETQLSNRVKYFWSESTDQMLILQCDVTTVNAGCIKLAKFIIEHFRNEFIAKKEQKVLIKHACIILHIHRDQESTLASFNFMCGWKQMTIETLSGSEIPTSGLLDGSLSRIINSAYPFEKILLQELLWCLSCMRYPSNDKSINHIETLNERILENPTFIKYLKERTFKWIEKNSESDWQYKIASNKQNLYPYPSFSVALQAHIRTLLRKSIAQILYVLERLSATKTFFYIEDQTKSEKNERLLKFWEQIYMDEEIVKIEDLPEPKPDGYNMPTGCLLDLEFPFSLYFMKQIDNFKRHYEEEIAMLQNDDDYIDFTINELYDYVIEEHLEHFKNGLLTSIPQLRDSPLEWASELYFNDFVTVIAAKDSVNKKLLALILKLLIGTDKVLQPFFLHAYWWKNANEVLAQLKLAQMFPAIIKNIEIQENDIVRGSPEKYLVKEVTEILLQQICGNFEGTANIHLIDKWQHDVTKVLSLSNKITRAKNLPDLQLLRIVNDLVATKTIPLDNIREIVQLGLSSDEQEVLSEKFVSTVLDKLDKLEQNEKNLIPRRSFIMRCLALIPIESDVRLRFYEKLFSKEPFPLMGAIIERIFIKEDMENEDIFITIITDAEAALRQSARLNIINNCLKDLDTKMATLCCDVIEQTFFMNEELENLAPFFGQAVEALYRKGRPILQKLTSIALLKEFVRRFWDSFLQEDKNRPIAYNKMEEDNFSDELINQINNIMTFAHPLIHSLKIYFLRELCRRNFSIDDVRRFCDAQKNILPWLETLNWEDTKDNRLSFNPYCILPEYNEAENSFMNYYSIGNKGPFQAFIQNMKQNVTSTAKLSLMGLFFVRLHALRASREWQHSEIQSSDFLIKELAGINLPNVFKTIATNILSNKQPLLRINGPAINNTDLFIKSVIAHIIVFHASVEPNSSQLAMYLHKLQDCQNLFILTCISDMESVLLNAVASNTDRLTRYICKCGYKYFIANCGRAYVTSTCPECKNTIGGVDHISAAGNTKLDNSPVAQLSVNDQAGYVGEPVDQNIYNSVRQLPPTSYRILHLIVHALIGASEPQAALAFLRKNDQTAADSEKYCMDHIRNDWEILKNRLNCSDGNLALVFHSLISSMMEKPPLPNQQTKTTAERENWEKEFNNNHITPQIKNVTETATNYRMKLSEALTKNQKISLIEAEINQTLIMDKQYRSETLPNLWRTIGIINFDSFRAYYMSDLTRNIDYPFLSVFFKYSEQFKLLKHLLPIIKFVQILNSKLGYQLTRQTAREMDFGQFIEKEFNDNKNEENSLKTAFDDFSLGWNTVMPLVNRYQCHELPNDKPVMGYNLPVVFGLMEPKDSGIFLCALLYYLINLQNTFLQEVIEIPPGTCRSLKFLDEPAFDIELSNSKTKPDIPNGYCLQSMYLDHVRSVNIINFDWEDEILAYSQRNLEIARGEDIVFDLTKIEAELANILVFEKVYIETLPDSQLYLEPFPYHMELFQGYMRILSDIKNLITQEPIPTEKMNLLIGVPKNSSSFMYPQRVSESILDNASEILSSLEILLCFVKRTSVGDGDKSIKSYVSQWMKLSSLNEHGGFSKILNIDLQLKHLVSLYELVEEQVANVKIRYIHEKYKTPLTVDMETAILQSVDFEQQTTTKKIIPAEAFALALKRFMLRFLTLENQKEMESLHVYLQDSSLNFWPSTIPENLIDELFPENLLVANTHDAYKFTINKIEQMEKKQASVRSKPNNTFNSPLNQTRPTTSSYTPSRKSRKDRSNKYDVM</sequence>
<feature type="compositionally biased region" description="Acidic residues" evidence="7">
    <location>
        <begin position="370"/>
        <end position="383"/>
    </location>
</feature>
<feature type="region of interest" description="Disordered" evidence="7">
    <location>
        <begin position="274"/>
        <end position="595"/>
    </location>
</feature>
<feature type="compositionally biased region" description="Acidic residues" evidence="7">
    <location>
        <begin position="9"/>
        <end position="19"/>
    </location>
</feature>
<dbReference type="PANTHER" id="PTHR22605">
    <property type="entry name" value="RZ-TYPE DOMAIN-CONTAINING PROTEIN"/>
    <property type="match status" value="1"/>
</dbReference>
<feature type="compositionally biased region" description="Polar residues" evidence="7">
    <location>
        <begin position="126"/>
        <end position="138"/>
    </location>
</feature>
<feature type="compositionally biased region" description="Acidic residues" evidence="7">
    <location>
        <begin position="428"/>
        <end position="441"/>
    </location>
</feature>
<dbReference type="InterPro" id="IPR046439">
    <property type="entry name" value="ZF_RZ_dom"/>
</dbReference>
<organism evidence="9 10">
    <name type="scientific">Glomus cerebriforme</name>
    <dbReference type="NCBI Taxonomy" id="658196"/>
    <lineage>
        <taxon>Eukaryota</taxon>
        <taxon>Fungi</taxon>
        <taxon>Fungi incertae sedis</taxon>
        <taxon>Mucoromycota</taxon>
        <taxon>Glomeromycotina</taxon>
        <taxon>Glomeromycetes</taxon>
        <taxon>Glomerales</taxon>
        <taxon>Glomeraceae</taxon>
        <taxon>Glomus</taxon>
    </lineage>
</organism>
<keyword evidence="10" id="KW-1185">Reference proteome</keyword>
<comment type="subcellular location">
    <subcellularLocation>
        <location evidence="1">Cytoplasm</location>
    </subcellularLocation>
</comment>
<dbReference type="Pfam" id="PF20173">
    <property type="entry name" value="ZnF_RZ-type"/>
    <property type="match status" value="1"/>
</dbReference>
<gene>
    <name evidence="9" type="ORF">C1645_805996</name>
</gene>
<dbReference type="InterPro" id="IPR027417">
    <property type="entry name" value="P-loop_NTPase"/>
</dbReference>
<evidence type="ECO:0000256" key="3">
    <source>
        <dbReference type="ARBA" id="ARBA00022723"/>
    </source>
</evidence>
<feature type="region of interest" description="Disordered" evidence="7">
    <location>
        <begin position="1"/>
        <end position="44"/>
    </location>
</feature>
<feature type="compositionally biased region" description="Basic and acidic residues" evidence="7">
    <location>
        <begin position="167"/>
        <end position="184"/>
    </location>
</feature>
<evidence type="ECO:0000259" key="8">
    <source>
        <dbReference type="PROSITE" id="PS51981"/>
    </source>
</evidence>
<dbReference type="PROSITE" id="PS51981">
    <property type="entry name" value="ZF_RZ"/>
    <property type="match status" value="1"/>
</dbReference>
<feature type="region of interest" description="Disordered" evidence="7">
    <location>
        <begin position="120"/>
        <end position="139"/>
    </location>
</feature>
<dbReference type="OrthoDB" id="2333372at2759"/>
<dbReference type="EMBL" id="QKYT01000200">
    <property type="protein sequence ID" value="RIA89917.1"/>
    <property type="molecule type" value="Genomic_DNA"/>
</dbReference>
<dbReference type="Proteomes" id="UP000265703">
    <property type="component" value="Unassembled WGS sequence"/>
</dbReference>
<proteinExistence type="predicted"/>
<feature type="compositionally biased region" description="Polar residues" evidence="7">
    <location>
        <begin position="5022"/>
        <end position="5037"/>
    </location>
</feature>
<accession>A0A397T1G4</accession>
<dbReference type="Gene3D" id="3.40.50.300">
    <property type="entry name" value="P-loop containing nucleotide triphosphate hydrolases"/>
    <property type="match status" value="2"/>
</dbReference>
<dbReference type="GO" id="GO:0016887">
    <property type="term" value="F:ATP hydrolysis activity"/>
    <property type="evidence" value="ECO:0007669"/>
    <property type="project" value="InterPro"/>
</dbReference>
<feature type="domain" description="RZ-type" evidence="8">
    <location>
        <begin position="4247"/>
        <end position="4327"/>
    </location>
</feature>
<name>A0A397T1G4_9GLOM</name>
<keyword evidence="6" id="KW-0391">Immunity</keyword>
<feature type="compositionally biased region" description="Polar residues" evidence="7">
    <location>
        <begin position="221"/>
        <end position="230"/>
    </location>
</feature>